<feature type="transmembrane region" description="Helical" evidence="1">
    <location>
        <begin position="131"/>
        <end position="154"/>
    </location>
</feature>
<accession>A0A132PQ74</accession>
<reference evidence="3 4" key="1">
    <citation type="submission" date="2015-07" db="EMBL/GenBank/DDBJ databases">
        <title>A draft genome sequence of Mycobacterium wolinskyi.</title>
        <authorList>
            <person name="de Man T.J."/>
            <person name="Perry K.A."/>
            <person name="Coulliette A.D."/>
            <person name="Jensen B."/>
            <person name="Toney N.C."/>
            <person name="Limbago B.M."/>
            <person name="Noble-Wang J."/>
        </authorList>
    </citation>
    <scope>NUCLEOTIDE SEQUENCE [LARGE SCALE GENOMIC DNA]</scope>
    <source>
        <strain evidence="3 4">CDC_01</strain>
    </source>
</reference>
<dbReference type="InterPro" id="IPR015943">
    <property type="entry name" value="WD40/YVTN_repeat-like_dom_sf"/>
</dbReference>
<feature type="transmembrane region" description="Helical" evidence="1">
    <location>
        <begin position="27"/>
        <end position="52"/>
    </location>
</feature>
<dbReference type="Gene3D" id="2.130.10.10">
    <property type="entry name" value="YVTN repeat-like/Quinoprotein amine dehydrogenase"/>
    <property type="match status" value="1"/>
</dbReference>
<dbReference type="AlphaFoldDB" id="A0A132PQ74"/>
<sequence length="557" mass="58007">MGLSVYGFVQRVPVGLVSDRLGSATRVLGGSLGVVVVAAVVLSSGGVAVLTGRAVAKKAAWALTITAAITSFMFLSSLLRQGAEAVSGPGARPVVALAQVSWLLLSVAAVLLVAGAVVAQEQTRRAVKWPALLGFVAIGVVVALVAGSGVVALAQRGEPRAVTAAVIAVPELPAAVGADTAYTVAAEHVDWLVPAGPGFVLVGDGALTAYNGADGRQRWRFPLESFPAGCSLTSIRSTGTSADAVVIAQCHHEAANLREPRTDPFLVGLDAMTGQLLWTVGKDWSVRSRLLLPADVVPVVDSERNELGSLDPRTGAVRWTWPFSEADEKCSDTGYVGALEGHVMYAVPCGPLLRVYVFDAVSGAHRVIDGPVPQEFSDGEWTVEPHAVDVSVAVVRILQVVGNGSAVLSIDTAGGQVEVLPVKYLSNGDSVRAGQYPGPILQTDRGSEPEPWLDLYRLSDRSTVRAVGLETFSGGSYAPRTSVMWAEVGTAMVSADAYDREFTKLLVSVARDGTVTRRPSPCGDDIGGVMAVPGAVLVVCQRADGARTVGYDILGLR</sequence>
<evidence type="ECO:0000313" key="3">
    <source>
        <dbReference type="EMBL" id="KWX24357.1"/>
    </source>
</evidence>
<feature type="transmembrane region" description="Helical" evidence="1">
    <location>
        <begin position="99"/>
        <end position="119"/>
    </location>
</feature>
<evidence type="ECO:0000313" key="4">
    <source>
        <dbReference type="Proteomes" id="UP000070612"/>
    </source>
</evidence>
<evidence type="ECO:0000259" key="2">
    <source>
        <dbReference type="Pfam" id="PF13360"/>
    </source>
</evidence>
<proteinExistence type="predicted"/>
<dbReference type="Proteomes" id="UP000070612">
    <property type="component" value="Unassembled WGS sequence"/>
</dbReference>
<keyword evidence="1" id="KW-0472">Membrane</keyword>
<dbReference type="SUPFAM" id="SSF50998">
    <property type="entry name" value="Quinoprotein alcohol dehydrogenase-like"/>
    <property type="match status" value="1"/>
</dbReference>
<feature type="domain" description="Pyrrolo-quinoline quinone repeat" evidence="2">
    <location>
        <begin position="189"/>
        <end position="325"/>
    </location>
</feature>
<name>A0A132PQ74_9MYCO</name>
<evidence type="ECO:0000256" key="1">
    <source>
        <dbReference type="SAM" id="Phobius"/>
    </source>
</evidence>
<keyword evidence="4" id="KW-1185">Reference proteome</keyword>
<keyword evidence="1" id="KW-0812">Transmembrane</keyword>
<organism evidence="3 4">
    <name type="scientific">Mycolicibacterium wolinskyi</name>
    <dbReference type="NCBI Taxonomy" id="59750"/>
    <lineage>
        <taxon>Bacteria</taxon>
        <taxon>Bacillati</taxon>
        <taxon>Actinomycetota</taxon>
        <taxon>Actinomycetes</taxon>
        <taxon>Mycobacteriales</taxon>
        <taxon>Mycobacteriaceae</taxon>
        <taxon>Mycolicibacterium</taxon>
    </lineage>
</organism>
<keyword evidence="1" id="KW-1133">Transmembrane helix</keyword>
<dbReference type="EMBL" id="LGTW01000005">
    <property type="protein sequence ID" value="KWX24357.1"/>
    <property type="molecule type" value="Genomic_DNA"/>
</dbReference>
<protein>
    <recommendedName>
        <fullName evidence="2">Pyrrolo-quinoline quinone repeat domain-containing protein</fullName>
    </recommendedName>
</protein>
<dbReference type="InterPro" id="IPR011047">
    <property type="entry name" value="Quinoprotein_ADH-like_sf"/>
</dbReference>
<dbReference type="InterPro" id="IPR002372">
    <property type="entry name" value="PQQ_rpt_dom"/>
</dbReference>
<dbReference type="Pfam" id="PF13360">
    <property type="entry name" value="PQQ_2"/>
    <property type="match status" value="1"/>
</dbReference>
<gene>
    <name evidence="3" type="ORF">AFM11_10315</name>
</gene>
<comment type="caution">
    <text evidence="3">The sequence shown here is derived from an EMBL/GenBank/DDBJ whole genome shotgun (WGS) entry which is preliminary data.</text>
</comment>
<dbReference type="PATRIC" id="fig|59750.3.peg.6100"/>
<feature type="transmembrane region" description="Helical" evidence="1">
    <location>
        <begin position="59"/>
        <end position="79"/>
    </location>
</feature>